<dbReference type="InterPro" id="IPR026749">
    <property type="entry name" value="Tmem135"/>
</dbReference>
<keyword evidence="1" id="KW-0472">Membrane</keyword>
<sequence length="588" mass="67013">MASSLHTPDSPPQLGRQPSYIHFTPRRAMASFENLVVLANYEEHLREARKVVWRDRGEPPVELSDLGECFEHACRGGLRSGTLAFAIRSGVNFILLLTRIKRIPRKFRLSMIRHALFGEDSLRFAAMLGSFVALYKFILNALPIVLPRPHNNPTTHGRQRSLFRQSLTRKAGNATDSPFDEALEEIELAAPERGRSPRRARLSTSAQAHQVWVRKKTRWWYSAFAGSLAGAIAIMFEKRSRRVGIAQQMFVRGLQGSFNAMSDRHGFKIPHGDVIIFTLCCGQIMYAFLMRPETLPPSYNRWIQVASKVPEEGVRMNMTLVRDGIFDPNDVENVLHYKARMPHFSGITRRNATILSERIAQARLPEGLRSYGPHFGPCAAVHPDIDSCVVVQIAHFWEVFRWMLPIYGALHFIPMMLFRRHKFMKNPVRMLARAAWGTARSSSFLGMFVLIYQLYFCSKHNLYNKLMSLRNSGSRSLLAWLAKRLPQAWIELLISKQSFVLGGLLSGLSLFVEEKRRREELAMYVLPKSMESAWVMARGKGWVIPFGQLGEPLLTAIGMGMVMSTYQNDPQHLSGLVRRILYQFVGPN</sequence>
<protein>
    <recommendedName>
        <fullName evidence="4">Transmembrane protein 135 N-terminal domain-containing protein</fullName>
    </recommendedName>
</protein>
<name>A0A5C2STW3_9APHY</name>
<evidence type="ECO:0000313" key="3">
    <source>
        <dbReference type="Proteomes" id="UP000313359"/>
    </source>
</evidence>
<keyword evidence="1" id="KW-0812">Transmembrane</keyword>
<dbReference type="Proteomes" id="UP000313359">
    <property type="component" value="Unassembled WGS sequence"/>
</dbReference>
<dbReference type="AlphaFoldDB" id="A0A5C2STW3"/>
<dbReference type="PANTHER" id="PTHR12459">
    <property type="entry name" value="TRANSMEMBRANE PROTEIN 135-RELATED"/>
    <property type="match status" value="1"/>
</dbReference>
<keyword evidence="1" id="KW-1133">Transmembrane helix</keyword>
<feature type="transmembrane region" description="Helical" evidence="1">
    <location>
        <begin position="219"/>
        <end position="236"/>
    </location>
</feature>
<accession>A0A5C2STW3</accession>
<feature type="transmembrane region" description="Helical" evidence="1">
    <location>
        <begin position="121"/>
        <end position="146"/>
    </location>
</feature>
<evidence type="ECO:0000256" key="1">
    <source>
        <dbReference type="SAM" id="Phobius"/>
    </source>
</evidence>
<proteinExistence type="predicted"/>
<evidence type="ECO:0008006" key="4">
    <source>
        <dbReference type="Google" id="ProtNLM"/>
    </source>
</evidence>
<reference evidence="2" key="1">
    <citation type="journal article" date="2018" name="Genome Biol. Evol.">
        <title>Genomics and development of Lentinus tigrinus, a white-rot wood-decaying mushroom with dimorphic fruiting bodies.</title>
        <authorList>
            <person name="Wu B."/>
            <person name="Xu Z."/>
            <person name="Knudson A."/>
            <person name="Carlson A."/>
            <person name="Chen N."/>
            <person name="Kovaka S."/>
            <person name="LaButti K."/>
            <person name="Lipzen A."/>
            <person name="Pennachio C."/>
            <person name="Riley R."/>
            <person name="Schakwitz W."/>
            <person name="Umezawa K."/>
            <person name="Ohm R.A."/>
            <person name="Grigoriev I.V."/>
            <person name="Nagy L.G."/>
            <person name="Gibbons J."/>
            <person name="Hibbett D."/>
        </authorList>
    </citation>
    <scope>NUCLEOTIDE SEQUENCE [LARGE SCALE GENOMIC DNA]</scope>
    <source>
        <strain evidence="2">ALCF2SS1-6</strain>
    </source>
</reference>
<gene>
    <name evidence="2" type="ORF">L227DRAFT_491434</name>
</gene>
<dbReference type="PANTHER" id="PTHR12459:SF6">
    <property type="entry name" value="GB|AAD46013.1"/>
    <property type="match status" value="1"/>
</dbReference>
<evidence type="ECO:0000313" key="2">
    <source>
        <dbReference type="EMBL" id="RPD67383.1"/>
    </source>
</evidence>
<keyword evidence="3" id="KW-1185">Reference proteome</keyword>
<dbReference type="EMBL" id="ML122250">
    <property type="protein sequence ID" value="RPD67383.1"/>
    <property type="molecule type" value="Genomic_DNA"/>
</dbReference>
<dbReference type="OrthoDB" id="291792at2759"/>
<organism evidence="2 3">
    <name type="scientific">Lentinus tigrinus ALCF2SS1-6</name>
    <dbReference type="NCBI Taxonomy" id="1328759"/>
    <lineage>
        <taxon>Eukaryota</taxon>
        <taxon>Fungi</taxon>
        <taxon>Dikarya</taxon>
        <taxon>Basidiomycota</taxon>
        <taxon>Agaricomycotina</taxon>
        <taxon>Agaricomycetes</taxon>
        <taxon>Polyporales</taxon>
        <taxon>Polyporaceae</taxon>
        <taxon>Lentinus</taxon>
    </lineage>
</organism>
<dbReference type="STRING" id="1328759.A0A5C2STW3"/>